<evidence type="ECO:0000313" key="1">
    <source>
        <dbReference type="EMBL" id="SBW85005.1"/>
    </source>
</evidence>
<sequence>MEALAIFTRQILSRSSDHRRAMQLLATAKISSQMMAILRQELDSMVRVVYLLNQGPSRRASLIEASVNGQLWTQPGGRGRVTDREMVELAQHLQGWTRSVYTFGCAFIHLTNLHDYNDRDPMVLLPAEERDAILAHCRYYHGGPENSTFEDLLAYLPSVLEKVSGNLKCYLEQYTMRTPLARWVRDPTTPLSRESGRMSAE</sequence>
<organism evidence="1 2">
    <name type="scientific">Pseudomonas veronii 1YdBTEX2</name>
    <dbReference type="NCBI Taxonomy" id="1295141"/>
    <lineage>
        <taxon>Bacteria</taxon>
        <taxon>Pseudomonadati</taxon>
        <taxon>Pseudomonadota</taxon>
        <taxon>Gammaproteobacteria</taxon>
        <taxon>Pseudomonadales</taxon>
        <taxon>Pseudomonadaceae</taxon>
        <taxon>Pseudomonas</taxon>
    </lineage>
</organism>
<accession>A0A1D3K9T6</accession>
<name>A0A1D3K9T6_PSEVE</name>
<evidence type="ECO:0000313" key="2">
    <source>
        <dbReference type="Proteomes" id="UP000245431"/>
    </source>
</evidence>
<dbReference type="Proteomes" id="UP000245431">
    <property type="component" value="Chromosome PVE_r2"/>
</dbReference>
<gene>
    <name evidence="1" type="ORF">PVE_R2G0980</name>
</gene>
<protein>
    <submittedName>
        <fullName evidence="1">Uncharacterized protein</fullName>
    </submittedName>
</protein>
<proteinExistence type="predicted"/>
<dbReference type="EMBL" id="LT599584">
    <property type="protein sequence ID" value="SBW85005.1"/>
    <property type="molecule type" value="Genomic_DNA"/>
</dbReference>
<dbReference type="AlphaFoldDB" id="A0A1D3K9T6"/>
<reference evidence="2" key="1">
    <citation type="submission" date="2016-07" db="EMBL/GenBank/DDBJ databases">
        <authorList>
            <person name="Florea S."/>
            <person name="Webb J.S."/>
            <person name="Jaromczyk J."/>
            <person name="Schardl C.L."/>
        </authorList>
    </citation>
    <scope>NUCLEOTIDE SEQUENCE [LARGE SCALE GENOMIC DNA]</scope>
    <source>
        <strain evidence="2">1YdBTEX2</strain>
    </source>
</reference>